<comment type="caution">
    <text evidence="1">The sequence shown here is derived from an EMBL/GenBank/DDBJ whole genome shotgun (WGS) entry which is preliminary data.</text>
</comment>
<dbReference type="Gene3D" id="3.40.50.720">
    <property type="entry name" value="NAD(P)-binding Rossmann-like Domain"/>
    <property type="match status" value="1"/>
</dbReference>
<dbReference type="EMBL" id="BMPN01000009">
    <property type="protein sequence ID" value="GGJ74509.1"/>
    <property type="molecule type" value="Genomic_DNA"/>
</dbReference>
<evidence type="ECO:0000313" key="2">
    <source>
        <dbReference type="Proteomes" id="UP000634435"/>
    </source>
</evidence>
<accession>A0ABQ2DV67</accession>
<organism evidence="1 2">
    <name type="scientific">Virgibacillus kapii</name>
    <dbReference type="NCBI Taxonomy" id="1638645"/>
    <lineage>
        <taxon>Bacteria</taxon>
        <taxon>Bacillati</taxon>
        <taxon>Bacillota</taxon>
        <taxon>Bacilli</taxon>
        <taxon>Bacillales</taxon>
        <taxon>Bacillaceae</taxon>
        <taxon>Virgibacillus</taxon>
    </lineage>
</organism>
<keyword evidence="2" id="KW-1185">Reference proteome</keyword>
<sequence length="290" mass="32156">MKLQQADGKIALVAGATRGAGRAIAIKLGETGATVYVTGRTTRKHTSPMKRKETIEETAELVTKAGGKGVPLQIDHTYEGQVQALVEEIQQNEGRLDIAVNDVWGGDPLTDWMAAVGDHNLRNGLQLLQQAVTSHIITTHYAVPLLRKSNQALLIEITDGTDYSYRGNFYYSLAKISNIHMASAAAHDLRKDRITACAVTPGFLRSEAMLDLFGVTEDNWQDGVKQDPHFIASETPFYLGEAIKHLSLDPNFQRFSGKVLSTWELSDIYNFTDADGRRPHWGNYYNEHLT</sequence>
<dbReference type="Proteomes" id="UP000634435">
    <property type="component" value="Unassembled WGS sequence"/>
</dbReference>
<dbReference type="PRINTS" id="PR00081">
    <property type="entry name" value="GDHRDH"/>
</dbReference>
<evidence type="ECO:0000313" key="1">
    <source>
        <dbReference type="EMBL" id="GGJ74509.1"/>
    </source>
</evidence>
<dbReference type="InterPro" id="IPR036291">
    <property type="entry name" value="NAD(P)-bd_dom_sf"/>
</dbReference>
<reference evidence="2" key="1">
    <citation type="journal article" date="2019" name="Int. J. Syst. Evol. Microbiol.">
        <title>The Global Catalogue of Microorganisms (GCM) 10K type strain sequencing project: providing services to taxonomists for standard genome sequencing and annotation.</title>
        <authorList>
            <consortium name="The Broad Institute Genomics Platform"/>
            <consortium name="The Broad Institute Genome Sequencing Center for Infectious Disease"/>
            <person name="Wu L."/>
            <person name="Ma J."/>
        </authorList>
    </citation>
    <scope>NUCLEOTIDE SEQUENCE [LARGE SCALE GENOMIC DNA]</scope>
    <source>
        <strain evidence="2">JCM 30071</strain>
    </source>
</reference>
<gene>
    <name evidence="1" type="ORF">GCM10007111_40000</name>
</gene>
<name>A0ABQ2DV67_9BACI</name>
<dbReference type="NCBIfam" id="NF006159">
    <property type="entry name" value="PRK08303.1"/>
    <property type="match status" value="1"/>
</dbReference>
<dbReference type="InterPro" id="IPR002347">
    <property type="entry name" value="SDR_fam"/>
</dbReference>
<dbReference type="PANTHER" id="PTHR44147:SF2">
    <property type="entry name" value="DEHYDROGENASE_REDUCTASE SDR FAMILY MEMBER 1"/>
    <property type="match status" value="1"/>
</dbReference>
<protein>
    <submittedName>
        <fullName evidence="1">Short-chain dehydrogenase</fullName>
    </submittedName>
</protein>
<proteinExistence type="predicted"/>
<dbReference type="PANTHER" id="PTHR44147">
    <property type="entry name" value="DEHYDROGENASE/REDUCTASE SDR FAMILY MEMBER 1"/>
    <property type="match status" value="1"/>
</dbReference>
<dbReference type="Pfam" id="PF00106">
    <property type="entry name" value="adh_short"/>
    <property type="match status" value="1"/>
</dbReference>
<dbReference type="SUPFAM" id="SSF51735">
    <property type="entry name" value="NAD(P)-binding Rossmann-fold domains"/>
    <property type="match status" value="1"/>
</dbReference>